<dbReference type="PANTHER" id="PTHR33745:SF3">
    <property type="entry name" value="RSBT CO-ANTAGONIST PROTEIN RSBRC"/>
    <property type="match status" value="1"/>
</dbReference>
<dbReference type="InterPro" id="IPR002645">
    <property type="entry name" value="STAS_dom"/>
</dbReference>
<protein>
    <submittedName>
        <fullName evidence="3">STAS domain-containing protein</fullName>
    </submittedName>
</protein>
<dbReference type="Pfam" id="PF01740">
    <property type="entry name" value="STAS"/>
    <property type="match status" value="1"/>
</dbReference>
<evidence type="ECO:0000256" key="1">
    <source>
        <dbReference type="ARBA" id="ARBA00022553"/>
    </source>
</evidence>
<evidence type="ECO:0000259" key="2">
    <source>
        <dbReference type="PROSITE" id="PS50801"/>
    </source>
</evidence>
<evidence type="ECO:0000313" key="3">
    <source>
        <dbReference type="EMBL" id="MBS2968752.1"/>
    </source>
</evidence>
<sequence length="265" mass="29516">MATSANINLIKFKDLVLQKAYRNQSFSSFKGNKQDLTDWRKKLIEIYANSLTLSSEQSAGEVKKWGKDFANKLVELGLPLDAAIAEMRTAKQNIGELLKEEASKQELTINEYYSIYSIFDRVVDQSVELVSICYMKAHDEKISSAQHAVDELSIPVVKIEEGIGILPVIGDIDTRRAQLLMVTALEKSAEFKLEYLILDLSGVPVIDTMVAQQIFQVLEALRISGVTSKISGIRPELAITMTQLGVNFEVQSFSSLHQAIASIKE</sequence>
<proteinExistence type="predicted"/>
<comment type="caution">
    <text evidence="3">The sequence shown here is derived from an EMBL/GenBank/DDBJ whole genome shotgun (WGS) entry which is preliminary data.</text>
</comment>
<dbReference type="Gene3D" id="3.30.750.24">
    <property type="entry name" value="STAS domain"/>
    <property type="match status" value="1"/>
</dbReference>
<organism evidence="3 4">
    <name type="scientific">Metabacillus flavus</name>
    <dbReference type="NCBI Taxonomy" id="2823519"/>
    <lineage>
        <taxon>Bacteria</taxon>
        <taxon>Bacillati</taxon>
        <taxon>Bacillota</taxon>
        <taxon>Bacilli</taxon>
        <taxon>Bacillales</taxon>
        <taxon>Bacillaceae</taxon>
        <taxon>Metabacillus</taxon>
    </lineage>
</organism>
<dbReference type="CDD" id="cd07041">
    <property type="entry name" value="STAS_RsbR_RsbS_like"/>
    <property type="match status" value="1"/>
</dbReference>
<dbReference type="InterPro" id="IPR051932">
    <property type="entry name" value="Bact_StressResp_Reg"/>
</dbReference>
<reference evidence="3 4" key="1">
    <citation type="submission" date="2021-04" db="EMBL/GenBank/DDBJ databases">
        <title>Metabacillus sp. strain KIGAM252 whole genome sequence.</title>
        <authorList>
            <person name="Seo M.-J."/>
            <person name="Cho E.-S."/>
            <person name="Hwang C.Y."/>
            <person name="Yoon D.J."/>
        </authorList>
    </citation>
    <scope>NUCLEOTIDE SEQUENCE [LARGE SCALE GENOMIC DNA]</scope>
    <source>
        <strain evidence="3 4">KIGAM252</strain>
    </source>
</reference>
<dbReference type="Proteomes" id="UP000682403">
    <property type="component" value="Unassembled WGS sequence"/>
</dbReference>
<dbReference type="PANTHER" id="PTHR33745">
    <property type="entry name" value="RSBT ANTAGONIST PROTEIN RSBS-RELATED"/>
    <property type="match status" value="1"/>
</dbReference>
<dbReference type="PROSITE" id="PS50801">
    <property type="entry name" value="STAS"/>
    <property type="match status" value="1"/>
</dbReference>
<dbReference type="EMBL" id="JAGVRK010000001">
    <property type="protein sequence ID" value="MBS2968752.1"/>
    <property type="molecule type" value="Genomic_DNA"/>
</dbReference>
<name>A0ABS5LDH6_9BACI</name>
<dbReference type="RefSeq" id="WP_211557803.1">
    <property type="nucleotide sequence ID" value="NZ_JAGVRK010000001.1"/>
</dbReference>
<gene>
    <name evidence="3" type="ORF">J9317_08280</name>
</gene>
<dbReference type="InterPro" id="IPR036513">
    <property type="entry name" value="STAS_dom_sf"/>
</dbReference>
<accession>A0ABS5LDH6</accession>
<keyword evidence="1" id="KW-0597">Phosphoprotein</keyword>
<evidence type="ECO:0000313" key="4">
    <source>
        <dbReference type="Proteomes" id="UP000682403"/>
    </source>
</evidence>
<keyword evidence="4" id="KW-1185">Reference proteome</keyword>
<dbReference type="SUPFAM" id="SSF52091">
    <property type="entry name" value="SpoIIaa-like"/>
    <property type="match status" value="1"/>
</dbReference>
<feature type="domain" description="STAS" evidence="2">
    <location>
        <begin position="153"/>
        <end position="263"/>
    </location>
</feature>